<keyword evidence="1" id="KW-1133">Transmembrane helix</keyword>
<keyword evidence="1" id="KW-0472">Membrane</keyword>
<feature type="transmembrane region" description="Helical" evidence="1">
    <location>
        <begin position="55"/>
        <end position="72"/>
    </location>
</feature>
<proteinExistence type="predicted"/>
<protein>
    <submittedName>
        <fullName evidence="2">Uncharacterized protein</fullName>
    </submittedName>
</protein>
<accession>A0ABN2IS30</accession>
<sequence>MAGVAGPMLRRSKFQGARFLAGLWVGGMVASALLATVAFGLGSLASWLLPPLVRQIAAGVVLVGFAVADLAAKTPHIWRQVPVQYLKTMPPGKLGVVWGFDLSLLFTTQKSTSLTWAALTGLVLLAPSASWLTLCGMTTVGVLTIVGRSILFQLRRPSLLGDFRQPWFHLVRRTTGVALVGVAVYIALGA</sequence>
<evidence type="ECO:0000313" key="2">
    <source>
        <dbReference type="EMBL" id="GAA1710663.1"/>
    </source>
</evidence>
<reference evidence="2 3" key="1">
    <citation type="journal article" date="2019" name="Int. J. Syst. Evol. Microbiol.">
        <title>The Global Catalogue of Microorganisms (GCM) 10K type strain sequencing project: providing services to taxonomists for standard genome sequencing and annotation.</title>
        <authorList>
            <consortium name="The Broad Institute Genomics Platform"/>
            <consortium name="The Broad Institute Genome Sequencing Center for Infectious Disease"/>
            <person name="Wu L."/>
            <person name="Ma J."/>
        </authorList>
    </citation>
    <scope>NUCLEOTIDE SEQUENCE [LARGE SCALE GENOMIC DNA]</scope>
    <source>
        <strain evidence="2 3">JCM 14718</strain>
    </source>
</reference>
<name>A0ABN2IS30_9ACTN</name>
<feature type="transmembrane region" description="Helical" evidence="1">
    <location>
        <begin position="170"/>
        <end position="188"/>
    </location>
</feature>
<evidence type="ECO:0000256" key="1">
    <source>
        <dbReference type="SAM" id="Phobius"/>
    </source>
</evidence>
<feature type="transmembrane region" description="Helical" evidence="1">
    <location>
        <begin position="129"/>
        <end position="150"/>
    </location>
</feature>
<dbReference type="EMBL" id="BAAANY010000036">
    <property type="protein sequence ID" value="GAA1710663.1"/>
    <property type="molecule type" value="Genomic_DNA"/>
</dbReference>
<evidence type="ECO:0000313" key="3">
    <source>
        <dbReference type="Proteomes" id="UP001500618"/>
    </source>
</evidence>
<keyword evidence="3" id="KW-1185">Reference proteome</keyword>
<organism evidence="2 3">
    <name type="scientific">Fodinicola feengrottensis</name>
    <dbReference type="NCBI Taxonomy" id="435914"/>
    <lineage>
        <taxon>Bacteria</taxon>
        <taxon>Bacillati</taxon>
        <taxon>Actinomycetota</taxon>
        <taxon>Actinomycetes</taxon>
        <taxon>Mycobacteriales</taxon>
        <taxon>Fodinicola</taxon>
    </lineage>
</organism>
<gene>
    <name evidence="2" type="ORF">GCM10009765_69950</name>
</gene>
<dbReference type="Proteomes" id="UP001500618">
    <property type="component" value="Unassembled WGS sequence"/>
</dbReference>
<feature type="transmembrane region" description="Helical" evidence="1">
    <location>
        <begin position="21"/>
        <end position="49"/>
    </location>
</feature>
<comment type="caution">
    <text evidence="2">The sequence shown here is derived from an EMBL/GenBank/DDBJ whole genome shotgun (WGS) entry which is preliminary data.</text>
</comment>
<keyword evidence="1" id="KW-0812">Transmembrane</keyword>